<keyword evidence="2" id="KW-1185">Reference proteome</keyword>
<reference evidence="1 2" key="1">
    <citation type="submission" date="2023-10" db="EMBL/GenBank/DDBJ databases">
        <title>Draft Genome Sequence of Candida saopaulonensis from a very Premature Infant with Sepsis.</title>
        <authorList>
            <person name="Ning Y."/>
            <person name="Dai R."/>
            <person name="Xiao M."/>
            <person name="Xu Y."/>
            <person name="Yan Q."/>
            <person name="Zhang L."/>
        </authorList>
    </citation>
    <scope>NUCLEOTIDE SEQUENCE [LARGE SCALE GENOMIC DNA]</scope>
    <source>
        <strain evidence="1 2">19XY460</strain>
    </source>
</reference>
<gene>
    <name evidence="1" type="ORF">PUMCH_001702</name>
</gene>
<evidence type="ECO:0000313" key="1">
    <source>
        <dbReference type="EMBL" id="WPK24428.1"/>
    </source>
</evidence>
<dbReference type="GeneID" id="88172767"/>
<proteinExistence type="predicted"/>
<organism evidence="1 2">
    <name type="scientific">Australozyma saopauloensis</name>
    <dbReference type="NCBI Taxonomy" id="291208"/>
    <lineage>
        <taxon>Eukaryota</taxon>
        <taxon>Fungi</taxon>
        <taxon>Dikarya</taxon>
        <taxon>Ascomycota</taxon>
        <taxon>Saccharomycotina</taxon>
        <taxon>Pichiomycetes</taxon>
        <taxon>Metschnikowiaceae</taxon>
        <taxon>Australozyma</taxon>
    </lineage>
</organism>
<protein>
    <submittedName>
        <fullName evidence="1">Uncharacterized protein</fullName>
    </submittedName>
</protein>
<dbReference type="AlphaFoldDB" id="A0AAX4H7A2"/>
<name>A0AAX4H7A2_9ASCO</name>
<dbReference type="Proteomes" id="UP001338582">
    <property type="component" value="Chromosome 2"/>
</dbReference>
<accession>A0AAX4H7A2</accession>
<dbReference type="RefSeq" id="XP_062876811.1">
    <property type="nucleotide sequence ID" value="XM_063020741.1"/>
</dbReference>
<evidence type="ECO:0000313" key="2">
    <source>
        <dbReference type="Proteomes" id="UP001338582"/>
    </source>
</evidence>
<dbReference type="EMBL" id="CP138895">
    <property type="protein sequence ID" value="WPK24428.1"/>
    <property type="molecule type" value="Genomic_DNA"/>
</dbReference>
<sequence>MMCGLRVLKIFRSERNLSKSIYPFTHFFLELLHWAKSYYFRLLFEDRHQTSFCSHINTRSAYICVMFRIFIYVEQYSRTDNVLLCALFLQVMYVHKIPFSASLSKITGAIIHESALKTSDLHTDVSDIKYVLSFTVSEKGLFKVKYNIEKQ</sequence>
<dbReference type="KEGG" id="asau:88172767"/>